<reference evidence="1 2" key="1">
    <citation type="submission" date="2019-02" db="EMBL/GenBank/DDBJ databases">
        <authorList>
            <consortium name="Pathogen Informatics"/>
        </authorList>
    </citation>
    <scope>NUCLEOTIDE SEQUENCE [LARGE SCALE GENOMIC DNA]</scope>
    <source>
        <strain evidence="1 2">3012STDY7078512</strain>
    </source>
</reference>
<protein>
    <submittedName>
        <fullName evidence="1">Uncharacterized protein</fullName>
    </submittedName>
</protein>
<evidence type="ECO:0000313" key="2">
    <source>
        <dbReference type="Proteomes" id="UP000396835"/>
    </source>
</evidence>
<name>A0A449I5Y0_9BACE</name>
<dbReference type="Proteomes" id="UP000396835">
    <property type="component" value="Unassembled WGS sequence"/>
</dbReference>
<organism evidence="1 2">
    <name type="scientific">Prevotella heparinolytica</name>
    <dbReference type="NCBI Taxonomy" id="28113"/>
    <lineage>
        <taxon>Bacteria</taxon>
        <taxon>Pseudomonadati</taxon>
        <taxon>Bacteroidota</taxon>
        <taxon>Bacteroidia</taxon>
        <taxon>Bacteroidales</taxon>
        <taxon>Bacteroidaceae</taxon>
        <taxon>Bacteroides</taxon>
    </lineage>
</organism>
<gene>
    <name evidence="1" type="ORF">NCTC7812_02389</name>
</gene>
<dbReference type="EMBL" id="CAACYH010000004">
    <property type="protein sequence ID" value="VFB14822.1"/>
    <property type="molecule type" value="Genomic_DNA"/>
</dbReference>
<evidence type="ECO:0000313" key="1">
    <source>
        <dbReference type="EMBL" id="VFB14822.1"/>
    </source>
</evidence>
<accession>A0A449I5Y0</accession>
<dbReference type="AlphaFoldDB" id="A0A449I5Y0"/>
<sequence length="37" mass="4352">MFQRIIQLPDLTIYKSRATIYPMSHAVYTLIIKANLQ</sequence>
<proteinExistence type="predicted"/>